<feature type="region of interest" description="Disordered" evidence="1">
    <location>
        <begin position="96"/>
        <end position="131"/>
    </location>
</feature>
<dbReference type="EMBL" id="BQNB010014659">
    <property type="protein sequence ID" value="GJT30849.1"/>
    <property type="molecule type" value="Genomic_DNA"/>
</dbReference>
<protein>
    <submittedName>
        <fullName evidence="2">Uncharacterized protein</fullName>
    </submittedName>
</protein>
<organism evidence="2 3">
    <name type="scientific">Tanacetum coccineum</name>
    <dbReference type="NCBI Taxonomy" id="301880"/>
    <lineage>
        <taxon>Eukaryota</taxon>
        <taxon>Viridiplantae</taxon>
        <taxon>Streptophyta</taxon>
        <taxon>Embryophyta</taxon>
        <taxon>Tracheophyta</taxon>
        <taxon>Spermatophyta</taxon>
        <taxon>Magnoliopsida</taxon>
        <taxon>eudicotyledons</taxon>
        <taxon>Gunneridae</taxon>
        <taxon>Pentapetalae</taxon>
        <taxon>asterids</taxon>
        <taxon>campanulids</taxon>
        <taxon>Asterales</taxon>
        <taxon>Asteraceae</taxon>
        <taxon>Asteroideae</taxon>
        <taxon>Anthemideae</taxon>
        <taxon>Anthemidinae</taxon>
        <taxon>Tanacetum</taxon>
    </lineage>
</organism>
<keyword evidence="3" id="KW-1185">Reference proteome</keyword>
<sequence length="131" mass="14746">MVSNNASKAVPVKRKRGRLVKDGCLIKKNVFEIVSSDEEKGESLADTKMVDDFNDDEPITFTRSKKRPRSSLSKSHAFCLIDEDLDEEVVNNKSFIQDNDFDTNNINEEGTDDDVGIDLEDSDNNTDVDEL</sequence>
<dbReference type="Proteomes" id="UP001151760">
    <property type="component" value="Unassembled WGS sequence"/>
</dbReference>
<feature type="region of interest" description="Disordered" evidence="1">
    <location>
        <begin position="55"/>
        <end position="74"/>
    </location>
</feature>
<name>A0ABQ5D1Z6_9ASTR</name>
<evidence type="ECO:0000256" key="1">
    <source>
        <dbReference type="SAM" id="MobiDB-lite"/>
    </source>
</evidence>
<reference evidence="2" key="2">
    <citation type="submission" date="2022-01" db="EMBL/GenBank/DDBJ databases">
        <authorList>
            <person name="Yamashiro T."/>
            <person name="Shiraishi A."/>
            <person name="Satake H."/>
            <person name="Nakayama K."/>
        </authorList>
    </citation>
    <scope>NUCLEOTIDE SEQUENCE</scope>
</reference>
<proteinExistence type="predicted"/>
<evidence type="ECO:0000313" key="3">
    <source>
        <dbReference type="Proteomes" id="UP001151760"/>
    </source>
</evidence>
<feature type="compositionally biased region" description="Polar residues" evidence="1">
    <location>
        <begin position="96"/>
        <end position="108"/>
    </location>
</feature>
<gene>
    <name evidence="2" type="ORF">Tco_0911124</name>
</gene>
<reference evidence="2" key="1">
    <citation type="journal article" date="2022" name="Int. J. Mol. Sci.">
        <title>Draft Genome of Tanacetum Coccineum: Genomic Comparison of Closely Related Tanacetum-Family Plants.</title>
        <authorList>
            <person name="Yamashiro T."/>
            <person name="Shiraishi A."/>
            <person name="Nakayama K."/>
            <person name="Satake H."/>
        </authorList>
    </citation>
    <scope>NUCLEOTIDE SEQUENCE</scope>
</reference>
<accession>A0ABQ5D1Z6</accession>
<evidence type="ECO:0000313" key="2">
    <source>
        <dbReference type="EMBL" id="GJT30849.1"/>
    </source>
</evidence>
<comment type="caution">
    <text evidence="2">The sequence shown here is derived from an EMBL/GenBank/DDBJ whole genome shotgun (WGS) entry which is preliminary data.</text>
</comment>
<feature type="compositionally biased region" description="Acidic residues" evidence="1">
    <location>
        <begin position="109"/>
        <end position="131"/>
    </location>
</feature>